<dbReference type="GO" id="GO:0047355">
    <property type="term" value="F:CDP-glycerol glycerophosphotransferase activity"/>
    <property type="evidence" value="ECO:0007669"/>
    <property type="project" value="InterPro"/>
</dbReference>
<evidence type="ECO:0000256" key="5">
    <source>
        <dbReference type="ARBA" id="ARBA00022944"/>
    </source>
</evidence>
<sequence length="519" mass="62145">MNIVKSINSRLNGIRQDFKSRYWEYGNYFKDQVVWEQSILFESFGGLNFQGNPYYIFKEIFLNNKYKEYDLYISHQCPEKLKEYLNNIKLYDNRVKVIKIHSDEYRRVLSHCKYLINNVSFNMNFIKKTEQVYLNTWHGTPLKCLGRNIQNDPFECNNAQRNFLLCDYLLAPNKLTRNVYENDYMVRGIMHGQIKEQGYPRNSIFFDQNKRQSIKKRYGLEGKISIFYMPTWRGTANGIDDVDQVSEMERLAKELGETYKVFVKFHPAMQKEGAKFKYCLNMPDNIEVYEFLNGMDILITDYSSVFFDFANSDQKIILYQYDQEQYYKSRGMYSEVANQLPFPIAFTYEELKQYIKTEESTIYTEFKKQFCPFDSLKATEESIQLLMNLPEQVIGRMPVDLYIIDFLTTDEMLLKMVEKIKNKNFRFVFIPKRSNKRFSNITCFDKIDYLILYPNSKLTIKERIIYLFSALVNTKKHLYYMKREQKRLWGATDIGHIYSKTTHVPIAVKAQREEWPNYL</sequence>
<dbReference type="InterPro" id="IPR007554">
    <property type="entry name" value="Glycerophosphate_synth"/>
</dbReference>
<dbReference type="PANTHER" id="PTHR37316">
    <property type="entry name" value="TEICHOIC ACID GLYCEROL-PHOSPHATE PRIMASE"/>
    <property type="match status" value="1"/>
</dbReference>
<name>A0AAJ3F8G1_MEDGN</name>
<evidence type="ECO:0000313" key="7">
    <source>
        <dbReference type="EMBL" id="NSI20162.1"/>
    </source>
</evidence>
<accession>A0AAJ3F8G1</accession>
<dbReference type="PANTHER" id="PTHR37316:SF3">
    <property type="entry name" value="TEICHOIC ACID GLYCEROL-PHOSPHATE TRANSFERASE"/>
    <property type="match status" value="1"/>
</dbReference>
<dbReference type="AlphaFoldDB" id="A0AAJ3F8G1"/>
<evidence type="ECO:0000256" key="4">
    <source>
        <dbReference type="ARBA" id="ARBA00022679"/>
    </source>
</evidence>
<dbReference type="Gene3D" id="3.40.50.11820">
    <property type="match status" value="1"/>
</dbReference>
<dbReference type="GO" id="GO:0019350">
    <property type="term" value="P:teichoic acid biosynthetic process"/>
    <property type="evidence" value="ECO:0007669"/>
    <property type="project" value="UniProtKB-KW"/>
</dbReference>
<dbReference type="GO" id="GO:0005886">
    <property type="term" value="C:plasma membrane"/>
    <property type="evidence" value="ECO:0007669"/>
    <property type="project" value="UniProtKB-SubCell"/>
</dbReference>
<evidence type="ECO:0000256" key="3">
    <source>
        <dbReference type="ARBA" id="ARBA00022475"/>
    </source>
</evidence>
<dbReference type="Gene3D" id="3.40.50.12580">
    <property type="match status" value="1"/>
</dbReference>
<dbReference type="EMBL" id="JAAIRM010000023">
    <property type="protein sequence ID" value="NSI20162.1"/>
    <property type="molecule type" value="Genomic_DNA"/>
</dbReference>
<comment type="subcellular location">
    <subcellularLocation>
        <location evidence="1">Cell membrane</location>
        <topology evidence="1">Peripheral membrane protein</topology>
    </subcellularLocation>
</comment>
<keyword evidence="6" id="KW-0472">Membrane</keyword>
<keyword evidence="4" id="KW-0808">Transferase</keyword>
<dbReference type="Proteomes" id="UP001296643">
    <property type="component" value="Unassembled WGS sequence"/>
</dbReference>
<dbReference type="InterPro" id="IPR051612">
    <property type="entry name" value="Teichoic_Acid_Biosynth"/>
</dbReference>
<evidence type="ECO:0000256" key="1">
    <source>
        <dbReference type="ARBA" id="ARBA00004202"/>
    </source>
</evidence>
<reference evidence="7" key="1">
    <citation type="journal article" date="2020" name="Cell Host Microbe">
        <title>Functional and Genomic Variation between Human-Derived Isolates of Lachnospiraceae Reveals Inter- and Intra-Species Diversity.</title>
        <authorList>
            <person name="Sorbara M.T."/>
            <person name="Littmann E.R."/>
            <person name="Fontana E."/>
            <person name="Moody T.U."/>
            <person name="Kohout C.E."/>
            <person name="Gjonbalaj M."/>
            <person name="Eaton V."/>
            <person name="Seok R."/>
            <person name="Leiner I.M."/>
            <person name="Pamer E.G."/>
        </authorList>
    </citation>
    <scope>NUCLEOTIDE SEQUENCE</scope>
    <source>
        <strain evidence="7">MSK.22.53</strain>
    </source>
</reference>
<comment type="caution">
    <text evidence="7">The sequence shown here is derived from an EMBL/GenBank/DDBJ whole genome shotgun (WGS) entry which is preliminary data.</text>
</comment>
<keyword evidence="3" id="KW-1003">Cell membrane</keyword>
<gene>
    <name evidence="7" type="ORF">G4958_12535</name>
</gene>
<keyword evidence="5" id="KW-0777">Teichoic acid biosynthesis</keyword>
<dbReference type="InterPro" id="IPR043149">
    <property type="entry name" value="TagF_N"/>
</dbReference>
<protein>
    <submittedName>
        <fullName evidence="7">Uncharacterized protein</fullName>
    </submittedName>
</protein>
<proteinExistence type="inferred from homology"/>
<evidence type="ECO:0000256" key="6">
    <source>
        <dbReference type="ARBA" id="ARBA00023136"/>
    </source>
</evidence>
<dbReference type="Pfam" id="PF04464">
    <property type="entry name" value="Glyphos_transf"/>
    <property type="match status" value="1"/>
</dbReference>
<dbReference type="SUPFAM" id="SSF53756">
    <property type="entry name" value="UDP-Glycosyltransferase/glycogen phosphorylase"/>
    <property type="match status" value="1"/>
</dbReference>
<reference evidence="7" key="2">
    <citation type="submission" date="2020-02" db="EMBL/GenBank/DDBJ databases">
        <authorList>
            <person name="Littmann E."/>
            <person name="Sorbara M."/>
        </authorList>
    </citation>
    <scope>NUCLEOTIDE SEQUENCE</scope>
    <source>
        <strain evidence="7">MSK.22.53</strain>
    </source>
</reference>
<dbReference type="InterPro" id="IPR043148">
    <property type="entry name" value="TagF_C"/>
</dbReference>
<organism evidence="7 8">
    <name type="scientific">Mediterraneibacter gnavus</name>
    <name type="common">Ruminococcus gnavus</name>
    <dbReference type="NCBI Taxonomy" id="33038"/>
    <lineage>
        <taxon>Bacteria</taxon>
        <taxon>Bacillati</taxon>
        <taxon>Bacillota</taxon>
        <taxon>Clostridia</taxon>
        <taxon>Lachnospirales</taxon>
        <taxon>Lachnospiraceae</taxon>
        <taxon>Mediterraneibacter</taxon>
    </lineage>
</organism>
<comment type="similarity">
    <text evidence="2">Belongs to the CDP-glycerol glycerophosphotransferase family.</text>
</comment>
<evidence type="ECO:0000313" key="8">
    <source>
        <dbReference type="Proteomes" id="UP001296643"/>
    </source>
</evidence>
<dbReference type="RefSeq" id="WP_173900579.1">
    <property type="nucleotide sequence ID" value="NZ_CAXUME010000006.1"/>
</dbReference>
<evidence type="ECO:0000256" key="2">
    <source>
        <dbReference type="ARBA" id="ARBA00010488"/>
    </source>
</evidence>